<gene>
    <name evidence="1" type="ORF">BGE01nite_53400</name>
</gene>
<name>A0A512MH51_9BACT</name>
<dbReference type="PANTHER" id="PTHR34817:SF1">
    <property type="entry name" value="NUCLEOTIDYLTRANSFERASE"/>
    <property type="match status" value="1"/>
</dbReference>
<dbReference type="EMBL" id="BKAG01000068">
    <property type="protein sequence ID" value="GEP46049.1"/>
    <property type="molecule type" value="Genomic_DNA"/>
</dbReference>
<organism evidence="1 2">
    <name type="scientific">Brevifollis gellanilyticus</name>
    <dbReference type="NCBI Taxonomy" id="748831"/>
    <lineage>
        <taxon>Bacteria</taxon>
        <taxon>Pseudomonadati</taxon>
        <taxon>Verrucomicrobiota</taxon>
        <taxon>Verrucomicrobiia</taxon>
        <taxon>Verrucomicrobiales</taxon>
        <taxon>Verrucomicrobiaceae</taxon>
    </lineage>
</organism>
<dbReference type="Pfam" id="PF10127">
    <property type="entry name" value="RlaP"/>
    <property type="match status" value="1"/>
</dbReference>
<dbReference type="GO" id="GO:0016740">
    <property type="term" value="F:transferase activity"/>
    <property type="evidence" value="ECO:0007669"/>
    <property type="project" value="UniProtKB-KW"/>
</dbReference>
<keyword evidence="1" id="KW-0808">Transferase</keyword>
<dbReference type="OrthoDB" id="9796845at2"/>
<protein>
    <submittedName>
        <fullName evidence="1">Nucleotidyltransferase</fullName>
    </submittedName>
</protein>
<dbReference type="PANTHER" id="PTHR34817">
    <property type="entry name" value="NUCLEOTIDYLTRANSFERASE"/>
    <property type="match status" value="1"/>
</dbReference>
<keyword evidence="2" id="KW-1185">Reference proteome</keyword>
<evidence type="ECO:0000313" key="1">
    <source>
        <dbReference type="EMBL" id="GEP46049.1"/>
    </source>
</evidence>
<comment type="caution">
    <text evidence="1">The sequence shown here is derived from an EMBL/GenBank/DDBJ whole genome shotgun (WGS) entry which is preliminary data.</text>
</comment>
<dbReference type="Proteomes" id="UP000321577">
    <property type="component" value="Unassembled WGS sequence"/>
</dbReference>
<accession>A0A512MH51</accession>
<dbReference type="RefSeq" id="WP_146855560.1">
    <property type="nucleotide sequence ID" value="NZ_BKAG01000068.1"/>
</dbReference>
<proteinExistence type="predicted"/>
<dbReference type="InterPro" id="IPR018775">
    <property type="entry name" value="RlaP"/>
</dbReference>
<evidence type="ECO:0000313" key="2">
    <source>
        <dbReference type="Proteomes" id="UP000321577"/>
    </source>
</evidence>
<dbReference type="AlphaFoldDB" id="A0A512MH51"/>
<sequence>MIIDPRLHRITAAQPYPLLFATISGAHLYGFPSPDSDFDLRGAHVLPLPMVLGLDARDETVEDERIIEGLEMDIVSHDVKKFFNLLLKKNGYVLEQLTSPLIVHTTPEHAELKEIAKGCVTRNHAHHYFGFVETQWKLFSQETPPRVKPLLYVYRVLLTGIWMMRTGEVEANLVTLNESFRLPYIPDLIARKLGGPEQSTLDDADLAFHRGEFERLRAELEAAQAASTLREIPSEATRSAINDLLVRVRMK</sequence>
<reference evidence="1 2" key="1">
    <citation type="submission" date="2019-07" db="EMBL/GenBank/DDBJ databases">
        <title>Whole genome shotgun sequence of Brevifollis gellanilyticus NBRC 108608.</title>
        <authorList>
            <person name="Hosoyama A."/>
            <person name="Uohara A."/>
            <person name="Ohji S."/>
            <person name="Ichikawa N."/>
        </authorList>
    </citation>
    <scope>NUCLEOTIDE SEQUENCE [LARGE SCALE GENOMIC DNA]</scope>
    <source>
        <strain evidence="1 2">NBRC 108608</strain>
    </source>
</reference>